<reference evidence="1" key="1">
    <citation type="journal article" date="2014" name="FEBS Lett.">
        <title>Identification and comparative analysis of a genomic island in Mycobacterium avium subsp. hominissuis.</title>
        <authorList>
            <person name="Lahiri A."/>
            <person name="Sanchini A."/>
            <person name="Semmler T."/>
            <person name="Schafer H."/>
            <person name="Lewin A."/>
        </authorList>
    </citation>
    <scope>NUCLEOTIDE SEQUENCE</scope>
    <source>
        <strain evidence="1">2721</strain>
    </source>
</reference>
<sequence length="38" mass="4473">MSKTKALYRFAMNNYNEPGRDLLLQAIREFEAAESEHQ</sequence>
<protein>
    <submittedName>
        <fullName evidence="1">Uncharacterized protein</fullName>
    </submittedName>
</protein>
<proteinExistence type="predicted"/>
<dbReference type="EMBL" id="KM105871">
    <property type="protein sequence ID" value="AIL92358.1"/>
    <property type="molecule type" value="Genomic_DNA"/>
</dbReference>
<organism evidence="1">
    <name type="scientific">Mycobacterium avium subsp. hominissuis</name>
    <dbReference type="NCBI Taxonomy" id="439334"/>
    <lineage>
        <taxon>Bacteria</taxon>
        <taxon>Bacillati</taxon>
        <taxon>Actinomycetota</taxon>
        <taxon>Actinomycetes</taxon>
        <taxon>Mycobacteriales</taxon>
        <taxon>Mycobacteriaceae</taxon>
        <taxon>Mycobacterium</taxon>
        <taxon>Mycobacterium avium complex (MAC)</taxon>
    </lineage>
</organism>
<name>A0A088DKC0_MYCAV</name>
<accession>A0A088DKC0</accession>
<evidence type="ECO:0000313" key="1">
    <source>
        <dbReference type="EMBL" id="AIL92358.1"/>
    </source>
</evidence>
<dbReference type="AlphaFoldDB" id="A0A088DKC0"/>